<dbReference type="EnsemblPlants" id="evm.model.10.1256">
    <property type="protein sequence ID" value="cds.evm.model.10.1256"/>
    <property type="gene ID" value="evm.TU.10.1256"/>
</dbReference>
<dbReference type="Gramene" id="evm.model.10.1256">
    <property type="protein sequence ID" value="cds.evm.model.10.1256"/>
    <property type="gene ID" value="evm.TU.10.1256"/>
</dbReference>
<organism evidence="2 3">
    <name type="scientific">Cannabis sativa</name>
    <name type="common">Hemp</name>
    <name type="synonym">Marijuana</name>
    <dbReference type="NCBI Taxonomy" id="3483"/>
    <lineage>
        <taxon>Eukaryota</taxon>
        <taxon>Viridiplantae</taxon>
        <taxon>Streptophyta</taxon>
        <taxon>Embryophyta</taxon>
        <taxon>Tracheophyta</taxon>
        <taxon>Spermatophyta</taxon>
        <taxon>Magnoliopsida</taxon>
        <taxon>eudicotyledons</taxon>
        <taxon>Gunneridae</taxon>
        <taxon>Pentapetalae</taxon>
        <taxon>rosids</taxon>
        <taxon>fabids</taxon>
        <taxon>Rosales</taxon>
        <taxon>Cannabaceae</taxon>
        <taxon>Cannabis</taxon>
    </lineage>
</organism>
<keyword evidence="3" id="KW-1185">Reference proteome</keyword>
<feature type="compositionally biased region" description="Low complexity" evidence="1">
    <location>
        <begin position="81"/>
        <end position="94"/>
    </location>
</feature>
<evidence type="ECO:0000313" key="3">
    <source>
        <dbReference type="Proteomes" id="UP000596661"/>
    </source>
</evidence>
<feature type="region of interest" description="Disordered" evidence="1">
    <location>
        <begin position="72"/>
        <end position="159"/>
    </location>
</feature>
<evidence type="ECO:0000256" key="1">
    <source>
        <dbReference type="SAM" id="MobiDB-lite"/>
    </source>
</evidence>
<proteinExistence type="predicted"/>
<dbReference type="Proteomes" id="UP000596661">
    <property type="component" value="Unassembled WGS sequence"/>
</dbReference>
<feature type="compositionally biased region" description="Low complexity" evidence="1">
    <location>
        <begin position="106"/>
        <end position="115"/>
    </location>
</feature>
<sequence>MKLSIHFVHPEDSLSQSIMENVVSMSISTKAINLPTSVSPVASEVVTSPAEEVFSDAHPCLFIVPYQSTVDDPPSSPRFASPQSPSSPLISQKPRTFQGKAHPLSKKASTSSSLTEPFSKRGKPTCLSKSKLIGPTRPPSKTRLQNTPQKDQKKIPPKAPISNVDPLTIQCFVDAFKSFVYQRWFGSRELWFEQLVVLDDFLELHPFLKIRKWVHTVSKLSAAHPILIREFYANLDKIVIAKGHPSCFHRDSFGGSSYGSGSAAHAQGEPSISSLASNTVPRHPSTAIEPYPVSTAPHMVSLAALSQAESDKDEVPSAHVQ</sequence>
<reference evidence="2" key="1">
    <citation type="submission" date="2021-03" db="UniProtKB">
        <authorList>
            <consortium name="EnsemblPlants"/>
        </authorList>
    </citation>
    <scope>IDENTIFICATION</scope>
</reference>
<accession>A0A803QJ43</accession>
<protein>
    <submittedName>
        <fullName evidence="2">Uncharacterized protein</fullName>
    </submittedName>
</protein>
<evidence type="ECO:0000313" key="2">
    <source>
        <dbReference type="EnsemblPlants" id="cds.evm.model.10.1256"/>
    </source>
</evidence>
<dbReference type="EMBL" id="UZAU01000819">
    <property type="status" value="NOT_ANNOTATED_CDS"/>
    <property type="molecule type" value="Genomic_DNA"/>
</dbReference>
<dbReference type="AlphaFoldDB" id="A0A803QJ43"/>
<name>A0A803QJ43_CANSA</name>